<feature type="non-terminal residue" evidence="2">
    <location>
        <position position="1"/>
    </location>
</feature>
<keyword evidence="3" id="KW-1185">Reference proteome</keyword>
<dbReference type="PANTHER" id="PTHR46148:SF57">
    <property type="entry name" value="OS12G0499874 PROTEIN"/>
    <property type="match status" value="1"/>
</dbReference>
<proteinExistence type="predicted"/>
<organism evidence="2 3">
    <name type="scientific">Trifolium medium</name>
    <dbReference type="NCBI Taxonomy" id="97028"/>
    <lineage>
        <taxon>Eukaryota</taxon>
        <taxon>Viridiplantae</taxon>
        <taxon>Streptophyta</taxon>
        <taxon>Embryophyta</taxon>
        <taxon>Tracheophyta</taxon>
        <taxon>Spermatophyta</taxon>
        <taxon>Magnoliopsida</taxon>
        <taxon>eudicotyledons</taxon>
        <taxon>Gunneridae</taxon>
        <taxon>Pentapetalae</taxon>
        <taxon>rosids</taxon>
        <taxon>fabids</taxon>
        <taxon>Fabales</taxon>
        <taxon>Fabaceae</taxon>
        <taxon>Papilionoideae</taxon>
        <taxon>50 kb inversion clade</taxon>
        <taxon>NPAAA clade</taxon>
        <taxon>Hologalegina</taxon>
        <taxon>IRL clade</taxon>
        <taxon>Trifolieae</taxon>
        <taxon>Trifolium</taxon>
    </lineage>
</organism>
<dbReference type="Proteomes" id="UP000265520">
    <property type="component" value="Unassembled WGS sequence"/>
</dbReference>
<dbReference type="InterPro" id="IPR056924">
    <property type="entry name" value="SH3_Tf2-1"/>
</dbReference>
<reference evidence="2 3" key="1">
    <citation type="journal article" date="2018" name="Front. Plant Sci.">
        <title>Red Clover (Trifolium pratense) and Zigzag Clover (T. medium) - A Picture of Genomic Similarities and Differences.</title>
        <authorList>
            <person name="Dluhosova J."/>
            <person name="Istvanek J."/>
            <person name="Nedelnik J."/>
            <person name="Repkova J."/>
        </authorList>
    </citation>
    <scope>NUCLEOTIDE SEQUENCE [LARGE SCALE GENOMIC DNA]</scope>
    <source>
        <strain evidence="3">cv. 10/8</strain>
        <tissue evidence="2">Leaf</tissue>
    </source>
</reference>
<protein>
    <recommendedName>
        <fullName evidence="1">Tf2-1-like SH3-like domain-containing protein</fullName>
    </recommendedName>
</protein>
<evidence type="ECO:0000259" key="1">
    <source>
        <dbReference type="Pfam" id="PF24626"/>
    </source>
</evidence>
<dbReference type="EMBL" id="LXQA010320696">
    <property type="protein sequence ID" value="MCI43671.1"/>
    <property type="molecule type" value="Genomic_DNA"/>
</dbReference>
<dbReference type="AlphaFoldDB" id="A0A392S457"/>
<evidence type="ECO:0000313" key="3">
    <source>
        <dbReference type="Proteomes" id="UP000265520"/>
    </source>
</evidence>
<feature type="non-terminal residue" evidence="2">
    <location>
        <position position="112"/>
    </location>
</feature>
<sequence>RLQPYRQHTVRGVRYSKFTKRFFGPYQIIKRIGTVAYELLLPPEAQIHPVFHISKLKPYFGTPPSQVPPLDTAVTGTLVPLQPALILGSRLVQTSKGDIRQVLVHWEGLSNA</sequence>
<feature type="domain" description="Tf2-1-like SH3-like" evidence="1">
    <location>
        <begin position="8"/>
        <end position="59"/>
    </location>
</feature>
<dbReference type="PANTHER" id="PTHR46148">
    <property type="entry name" value="CHROMO DOMAIN-CONTAINING PROTEIN"/>
    <property type="match status" value="1"/>
</dbReference>
<name>A0A392S457_9FABA</name>
<evidence type="ECO:0000313" key="2">
    <source>
        <dbReference type="EMBL" id="MCI43671.1"/>
    </source>
</evidence>
<accession>A0A392S457</accession>
<comment type="caution">
    <text evidence="2">The sequence shown here is derived from an EMBL/GenBank/DDBJ whole genome shotgun (WGS) entry which is preliminary data.</text>
</comment>
<dbReference type="Pfam" id="PF24626">
    <property type="entry name" value="SH3_Tf2-1"/>
    <property type="match status" value="1"/>
</dbReference>